<dbReference type="AlphaFoldDB" id="A0A7S4DGF7"/>
<feature type="coiled-coil region" evidence="1">
    <location>
        <begin position="47"/>
        <end position="78"/>
    </location>
</feature>
<evidence type="ECO:0000313" key="2">
    <source>
        <dbReference type="EMBL" id="CAE0647794.1"/>
    </source>
</evidence>
<keyword evidence="1" id="KW-0175">Coiled coil</keyword>
<reference evidence="2" key="1">
    <citation type="submission" date="2021-01" db="EMBL/GenBank/DDBJ databases">
        <authorList>
            <person name="Corre E."/>
            <person name="Pelletier E."/>
            <person name="Niang G."/>
            <person name="Scheremetjew M."/>
            <person name="Finn R."/>
            <person name="Kale V."/>
            <person name="Holt S."/>
            <person name="Cochrane G."/>
            <person name="Meng A."/>
            <person name="Brown T."/>
            <person name="Cohen L."/>
        </authorList>
    </citation>
    <scope>NUCLEOTIDE SEQUENCE</scope>
    <source>
        <strain evidence="2">CCCM811</strain>
    </source>
</reference>
<evidence type="ECO:0000256" key="1">
    <source>
        <dbReference type="SAM" id="Coils"/>
    </source>
</evidence>
<protein>
    <recommendedName>
        <fullName evidence="3">UBA domain-containing protein</fullName>
    </recommendedName>
</protein>
<accession>A0A7S4DGF7</accession>
<dbReference type="EMBL" id="HBIV01003809">
    <property type="protein sequence ID" value="CAE0647794.1"/>
    <property type="molecule type" value="Transcribed_RNA"/>
</dbReference>
<dbReference type="Pfam" id="PF14555">
    <property type="entry name" value="UBA_4"/>
    <property type="match status" value="1"/>
</dbReference>
<dbReference type="Gene3D" id="1.10.8.10">
    <property type="entry name" value="DNA helicase RuvA subunit, C-terminal domain"/>
    <property type="match status" value="1"/>
</dbReference>
<name>A0A7S4DGF7_9EUKA</name>
<organism evidence="2">
    <name type="scientific">Lotharella globosa</name>
    <dbReference type="NCBI Taxonomy" id="91324"/>
    <lineage>
        <taxon>Eukaryota</taxon>
        <taxon>Sar</taxon>
        <taxon>Rhizaria</taxon>
        <taxon>Cercozoa</taxon>
        <taxon>Chlorarachniophyceae</taxon>
        <taxon>Lotharella</taxon>
    </lineage>
</organism>
<proteinExistence type="predicted"/>
<evidence type="ECO:0008006" key="3">
    <source>
        <dbReference type="Google" id="ProtNLM"/>
    </source>
</evidence>
<sequence length="237" mass="25216">MRYTPLRYAQVGVGGGLSGGPGTIPGPVEKTELKYSFELEEKALAGVRRWKLKKEEEKREAEAKKRDAAAKLAAVNAAKAEGGTAEPVAVVSQTPAATTVTAITVEPILVDSKESLDSTVPIVEVQVVPLANTNPTQSVNSVSPVVFPAETTSTVTRATATIADTKSSEKDDAEFLRSLPGEQVKSIETFAGIANYHNAKKTKALLEACGWNISRAMQRYYDHEGNVDKALATPTSS</sequence>
<gene>
    <name evidence="2" type="ORF">LGLO00237_LOCUS2644</name>
</gene>